<keyword evidence="7" id="KW-0808">Transferase</keyword>
<evidence type="ECO:0000256" key="2">
    <source>
        <dbReference type="ARBA" id="ARBA00003791"/>
    </source>
</evidence>
<evidence type="ECO:0000256" key="3">
    <source>
        <dbReference type="ARBA" id="ARBA00005065"/>
    </source>
</evidence>
<evidence type="ECO:0000256" key="9">
    <source>
        <dbReference type="ARBA" id="ARBA00023004"/>
    </source>
</evidence>
<evidence type="ECO:0000256" key="12">
    <source>
        <dbReference type="ARBA" id="ARBA00073059"/>
    </source>
</evidence>
<dbReference type="FunFam" id="3.40.50.10800:FF:000001">
    <property type="entry name" value="Quinolinate synthase A"/>
    <property type="match status" value="1"/>
</dbReference>
<evidence type="ECO:0000256" key="13">
    <source>
        <dbReference type="NCBIfam" id="TIGR00550"/>
    </source>
</evidence>
<keyword evidence="8" id="KW-0479">Metal-binding</keyword>
<dbReference type="PANTHER" id="PTHR30573:SF0">
    <property type="entry name" value="QUINOLINATE SYNTHASE, CHLOROPLASTIC"/>
    <property type="match status" value="1"/>
</dbReference>
<dbReference type="Pfam" id="PF02445">
    <property type="entry name" value="NadA"/>
    <property type="match status" value="1"/>
</dbReference>
<comment type="cofactor">
    <cofactor evidence="1">
        <name>[4Fe-4S] cluster</name>
        <dbReference type="ChEBI" id="CHEBI:49883"/>
    </cofactor>
</comment>
<evidence type="ECO:0000256" key="1">
    <source>
        <dbReference type="ARBA" id="ARBA00001966"/>
    </source>
</evidence>
<comment type="pathway">
    <text evidence="3">Cofactor biosynthesis; NAD(+) biosynthesis; quinolinate from iminoaspartate: step 1/1.</text>
</comment>
<dbReference type="OrthoDB" id="9801204at2"/>
<dbReference type="NCBIfam" id="TIGR00550">
    <property type="entry name" value="nadA"/>
    <property type="match status" value="1"/>
</dbReference>
<gene>
    <name evidence="14" type="primary">nadA</name>
    <name evidence="14" type="ORF">EXD82_00795</name>
</gene>
<dbReference type="InterPro" id="IPR036094">
    <property type="entry name" value="NadA_sf"/>
</dbReference>
<proteinExistence type="predicted"/>
<dbReference type="AlphaFoldDB" id="A0A544QYJ4"/>
<dbReference type="GO" id="GO:0034628">
    <property type="term" value="P:'de novo' NAD+ biosynthetic process from L-aspartate"/>
    <property type="evidence" value="ECO:0007669"/>
    <property type="project" value="TreeGrafter"/>
</dbReference>
<dbReference type="RefSeq" id="WP_142535008.1">
    <property type="nucleotide sequence ID" value="NZ_SGJB01000001.1"/>
</dbReference>
<keyword evidence="10" id="KW-0411">Iron-sulfur</keyword>
<dbReference type="NCBIfam" id="NF006878">
    <property type="entry name" value="PRK09375.1-2"/>
    <property type="match status" value="1"/>
</dbReference>
<dbReference type="EC" id="2.5.1.72" evidence="4 13"/>
<accession>A0A544QYJ4</accession>
<evidence type="ECO:0000256" key="4">
    <source>
        <dbReference type="ARBA" id="ARBA00012669"/>
    </source>
</evidence>
<evidence type="ECO:0000313" key="15">
    <source>
        <dbReference type="Proteomes" id="UP000317863"/>
    </source>
</evidence>
<organism evidence="14 15">
    <name type="scientific">Peptacetobacter hominis</name>
    <dbReference type="NCBI Taxonomy" id="2743610"/>
    <lineage>
        <taxon>Bacteria</taxon>
        <taxon>Bacillati</taxon>
        <taxon>Bacillota</taxon>
        <taxon>Clostridia</taxon>
        <taxon>Peptostreptococcales</taxon>
        <taxon>Peptostreptococcaceae</taxon>
        <taxon>Peptacetobacter</taxon>
    </lineage>
</organism>
<protein>
    <recommendedName>
        <fullName evidence="12 13">Quinolinate synthase</fullName>
        <ecNumber evidence="4 13">2.5.1.72</ecNumber>
    </recommendedName>
</protein>
<sequence length="304" mass="34169">MVKELTKKINELKKEKDAIILAHFYQPPEIQAIADEVGDSYYLSEIARDCPQKTVVFCGVKFMGESAKILSPEKTVLMPVANAGCVMADMANDIQVAALKKKHPDALTVCYINSTAAVKAHCDVSVTSSSALNILGKVENKKIIFLPDRNLGEYIAEHFPEKEFILWDGCCLFHDRIKLEEIEKLKEEYPDAEVLVHPECRKEIRDMADYTGSTSGIIKYATNSNCKEFIVATEEGILYELEKQNPDKKFMIPGGSVRCADMKKTTLENLYTTLLNGENEVVVDEQIREKALKSLLNMHKLAEQ</sequence>
<evidence type="ECO:0000256" key="7">
    <source>
        <dbReference type="ARBA" id="ARBA00022679"/>
    </source>
</evidence>
<evidence type="ECO:0000313" key="14">
    <source>
        <dbReference type="EMBL" id="TQQ85783.1"/>
    </source>
</evidence>
<keyword evidence="5" id="KW-0004">4Fe-4S</keyword>
<evidence type="ECO:0000256" key="8">
    <source>
        <dbReference type="ARBA" id="ARBA00022723"/>
    </source>
</evidence>
<dbReference type="UniPathway" id="UPA00253">
    <property type="reaction ID" value="UER00327"/>
</dbReference>
<reference evidence="14 15" key="1">
    <citation type="submission" date="2019-02" db="EMBL/GenBank/DDBJ databases">
        <title>Peptostreptococcaceae bacterium ZHW00191 nov., a new bacterium isolated from the human gut.</title>
        <authorList>
            <person name="Zhou H.-W."/>
            <person name="Chen X.-J."/>
        </authorList>
    </citation>
    <scope>NUCLEOTIDE SEQUENCE [LARGE SCALE GENOMIC DNA]</scope>
    <source>
        <strain evidence="14 15">ZHW00191</strain>
    </source>
</reference>
<comment type="caution">
    <text evidence="14">The sequence shown here is derived from an EMBL/GenBank/DDBJ whole genome shotgun (WGS) entry which is preliminary data.</text>
</comment>
<keyword evidence="15" id="KW-1185">Reference proteome</keyword>
<dbReference type="GO" id="GO:0008987">
    <property type="term" value="F:quinolinate synthetase A activity"/>
    <property type="evidence" value="ECO:0007669"/>
    <property type="project" value="UniProtKB-UniRule"/>
</dbReference>
<keyword evidence="9" id="KW-0408">Iron</keyword>
<evidence type="ECO:0000256" key="5">
    <source>
        <dbReference type="ARBA" id="ARBA00022485"/>
    </source>
</evidence>
<dbReference type="GO" id="GO:0051539">
    <property type="term" value="F:4 iron, 4 sulfur cluster binding"/>
    <property type="evidence" value="ECO:0007669"/>
    <property type="project" value="UniProtKB-KW"/>
</dbReference>
<evidence type="ECO:0000256" key="10">
    <source>
        <dbReference type="ARBA" id="ARBA00023014"/>
    </source>
</evidence>
<evidence type="ECO:0000256" key="11">
    <source>
        <dbReference type="ARBA" id="ARBA00050125"/>
    </source>
</evidence>
<comment type="catalytic activity">
    <reaction evidence="11">
        <text>iminosuccinate + dihydroxyacetone phosphate = quinolinate + phosphate + 2 H2O + H(+)</text>
        <dbReference type="Rhea" id="RHEA:25888"/>
        <dbReference type="ChEBI" id="CHEBI:15377"/>
        <dbReference type="ChEBI" id="CHEBI:15378"/>
        <dbReference type="ChEBI" id="CHEBI:29959"/>
        <dbReference type="ChEBI" id="CHEBI:43474"/>
        <dbReference type="ChEBI" id="CHEBI:57642"/>
        <dbReference type="ChEBI" id="CHEBI:77875"/>
        <dbReference type="EC" id="2.5.1.72"/>
    </reaction>
    <physiologicalReaction direction="left-to-right" evidence="11">
        <dbReference type="Rhea" id="RHEA:25889"/>
    </physiologicalReaction>
</comment>
<dbReference type="Gene3D" id="3.40.50.10800">
    <property type="entry name" value="NadA-like"/>
    <property type="match status" value="3"/>
</dbReference>
<keyword evidence="6" id="KW-0662">Pyridine nucleotide biosynthesis</keyword>
<dbReference type="PANTHER" id="PTHR30573">
    <property type="entry name" value="QUINOLINATE SYNTHETASE A"/>
    <property type="match status" value="1"/>
</dbReference>
<comment type="function">
    <text evidence="2">Catalyzes the condensation of iminoaspartate with dihydroxyacetone phosphate to form quinolinate.</text>
</comment>
<dbReference type="Proteomes" id="UP000317863">
    <property type="component" value="Unassembled WGS sequence"/>
</dbReference>
<name>A0A544QYJ4_9FIRM</name>
<dbReference type="GO" id="GO:0046872">
    <property type="term" value="F:metal ion binding"/>
    <property type="evidence" value="ECO:0007669"/>
    <property type="project" value="UniProtKB-KW"/>
</dbReference>
<dbReference type="SUPFAM" id="SSF142754">
    <property type="entry name" value="NadA-like"/>
    <property type="match status" value="1"/>
</dbReference>
<dbReference type="InterPro" id="IPR003473">
    <property type="entry name" value="NadA"/>
</dbReference>
<evidence type="ECO:0000256" key="6">
    <source>
        <dbReference type="ARBA" id="ARBA00022642"/>
    </source>
</evidence>
<dbReference type="GO" id="GO:0005829">
    <property type="term" value="C:cytosol"/>
    <property type="evidence" value="ECO:0007669"/>
    <property type="project" value="TreeGrafter"/>
</dbReference>
<dbReference type="EMBL" id="SGJB01000001">
    <property type="protein sequence ID" value="TQQ85783.1"/>
    <property type="molecule type" value="Genomic_DNA"/>
</dbReference>